<gene>
    <name evidence="8" type="ORF">HER31_03265</name>
</gene>
<accession>A0A6H1UAA5</accession>
<dbReference type="InterPro" id="IPR004797">
    <property type="entry name" value="Competence_ComEC/Rec2"/>
</dbReference>
<sequence length="752" mass="84292">MMRLNVLLGMCYNVTLYPKSNRILLGWISALATVVVWPALAPLPVLVVGVPALWLLRRFPISFGFAAGLLYGQFWCHHLSGTDHPIPLGKMVVVAKLNSAPNSDELYQRNHWLVESVNDQTLPWYVSKTVELSWHRPPPLQLGQTYRLEVKLKPPSGVVNLGGFNRYRHLLSRHVVASGYVRRGELLRLQAHWRGELLQRLAAATALLPQGDMIRTLVLADDRSVTDERWQQMRKAGLIHLLAISGLHLSIMAGAVFTGLNWIRRYFFADARGHGLALVWLATAMAAIGYGWLAGMELPTLRATVAVVFTLLLLWVRRQARPWELLLRVAALVLLVQPLASMAAGFWLSFGAVSAILLFAWWCPRPTTRLRQLGWFFRLQIVLTLLMCLLQGVWFGTYSFHGVWTNILLLPYFSLLVLPLCLLLSLSYFIGLPSSWLQLADWLLWPIAEVAQFAAELTVGFGFLASSMVWPLCLLALAIAVAFYQLVAQWRLCSGVLLMSALMWWRLPVPQWQLDVIDVGQGLALLITHQQQVLLYDTGAGFPSGFSYAKNAIYPLMQQRGIAQVDTLVISHGDNDHAGGMGWLKEQVPIDLHIGHGGDRCQQGPSQWGQLTLSWFQAEADGNDGSCVLLIESATHRLLLSGDIEKDGEQAWLAATRDSKVDVLIAPHHGSNTSSSAAFVARTAPTHVVFAAGRNNRWGFPKSEVIQRYRQLGSTLWTSGQQGQIQFNFHGSGEILVETYRRNWFPWWYNQQ</sequence>
<feature type="transmembrane region" description="Helical" evidence="6">
    <location>
        <begin position="238"/>
        <end position="263"/>
    </location>
</feature>
<keyword evidence="3 6" id="KW-0812">Transmembrane</keyword>
<dbReference type="NCBIfam" id="TIGR00361">
    <property type="entry name" value="ComEC_Rec2"/>
    <property type="match status" value="1"/>
</dbReference>
<dbReference type="Pfam" id="PF13567">
    <property type="entry name" value="DUF4131"/>
    <property type="match status" value="1"/>
</dbReference>
<dbReference type="InterPro" id="IPR004477">
    <property type="entry name" value="ComEC_N"/>
</dbReference>
<dbReference type="AlphaFoldDB" id="A0A6H1UAA5"/>
<dbReference type="NCBIfam" id="TIGR00360">
    <property type="entry name" value="ComEC_N-term"/>
    <property type="match status" value="1"/>
</dbReference>
<dbReference type="InterPro" id="IPR001279">
    <property type="entry name" value="Metallo-B-lactamas"/>
</dbReference>
<dbReference type="PANTHER" id="PTHR30619">
    <property type="entry name" value="DNA INTERNALIZATION/COMPETENCE PROTEIN COMEC/REC2"/>
    <property type="match status" value="1"/>
</dbReference>
<feature type="transmembrane region" description="Helical" evidence="6">
    <location>
        <begin position="469"/>
        <end position="487"/>
    </location>
</feature>
<evidence type="ECO:0000256" key="1">
    <source>
        <dbReference type="ARBA" id="ARBA00004651"/>
    </source>
</evidence>
<organism evidence="8 9">
    <name type="scientific">Ferrimonas lipolytica</name>
    <dbReference type="NCBI Taxonomy" id="2724191"/>
    <lineage>
        <taxon>Bacteria</taxon>
        <taxon>Pseudomonadati</taxon>
        <taxon>Pseudomonadota</taxon>
        <taxon>Gammaproteobacteria</taxon>
        <taxon>Alteromonadales</taxon>
        <taxon>Ferrimonadaceae</taxon>
        <taxon>Ferrimonas</taxon>
    </lineage>
</organism>
<feature type="transmembrane region" description="Helical" evidence="6">
    <location>
        <begin position="442"/>
        <end position="463"/>
    </location>
</feature>
<evidence type="ECO:0000256" key="6">
    <source>
        <dbReference type="SAM" id="Phobius"/>
    </source>
</evidence>
<protein>
    <submittedName>
        <fullName evidence="8">DNA internalization-related competence protein ComEC/Rec2</fullName>
    </submittedName>
</protein>
<dbReference type="InterPro" id="IPR025405">
    <property type="entry name" value="DUF4131"/>
</dbReference>
<feature type="transmembrane region" description="Helical" evidence="6">
    <location>
        <begin position="346"/>
        <end position="363"/>
    </location>
</feature>
<evidence type="ECO:0000256" key="5">
    <source>
        <dbReference type="ARBA" id="ARBA00023136"/>
    </source>
</evidence>
<dbReference type="CDD" id="cd07731">
    <property type="entry name" value="ComA-like_MBL-fold"/>
    <property type="match status" value="1"/>
</dbReference>
<feature type="transmembrane region" description="Helical" evidence="6">
    <location>
        <begin position="23"/>
        <end position="56"/>
    </location>
</feature>
<reference evidence="8 9" key="1">
    <citation type="submission" date="2020-04" db="EMBL/GenBank/DDBJ databases">
        <title>Ferrimonas sp. S7 isolated from sea water.</title>
        <authorList>
            <person name="Bae S.S."/>
            <person name="Baek K."/>
        </authorList>
    </citation>
    <scope>NUCLEOTIDE SEQUENCE [LARGE SCALE GENOMIC DNA]</scope>
    <source>
        <strain evidence="8 9">S7</strain>
    </source>
</reference>
<evidence type="ECO:0000313" key="8">
    <source>
        <dbReference type="EMBL" id="QIZ75987.1"/>
    </source>
</evidence>
<feature type="domain" description="Metallo-beta-lactamase" evidence="7">
    <location>
        <begin position="521"/>
        <end position="694"/>
    </location>
</feature>
<feature type="transmembrane region" description="Helical" evidence="6">
    <location>
        <begin position="407"/>
        <end position="430"/>
    </location>
</feature>
<keyword evidence="2" id="KW-1003">Cell membrane</keyword>
<dbReference type="InterPro" id="IPR036866">
    <property type="entry name" value="RibonucZ/Hydroxyglut_hydro"/>
</dbReference>
<evidence type="ECO:0000259" key="7">
    <source>
        <dbReference type="SMART" id="SM00849"/>
    </source>
</evidence>
<dbReference type="InterPro" id="IPR052159">
    <property type="entry name" value="Competence_DNA_uptake"/>
</dbReference>
<keyword evidence="9" id="KW-1185">Reference proteome</keyword>
<dbReference type="SUPFAM" id="SSF56281">
    <property type="entry name" value="Metallo-hydrolase/oxidoreductase"/>
    <property type="match status" value="1"/>
</dbReference>
<dbReference type="Pfam" id="PF03772">
    <property type="entry name" value="Competence"/>
    <property type="match status" value="1"/>
</dbReference>
<dbReference type="EMBL" id="CP051180">
    <property type="protein sequence ID" value="QIZ75987.1"/>
    <property type="molecule type" value="Genomic_DNA"/>
</dbReference>
<evidence type="ECO:0000256" key="4">
    <source>
        <dbReference type="ARBA" id="ARBA00022989"/>
    </source>
</evidence>
<dbReference type="Proteomes" id="UP000501602">
    <property type="component" value="Chromosome"/>
</dbReference>
<dbReference type="RefSeq" id="WP_168659248.1">
    <property type="nucleotide sequence ID" value="NZ_CP051180.1"/>
</dbReference>
<dbReference type="PANTHER" id="PTHR30619:SF1">
    <property type="entry name" value="RECOMBINATION PROTEIN 2"/>
    <property type="match status" value="1"/>
</dbReference>
<evidence type="ECO:0000256" key="3">
    <source>
        <dbReference type="ARBA" id="ARBA00022692"/>
    </source>
</evidence>
<proteinExistence type="predicted"/>
<keyword evidence="4 6" id="KW-1133">Transmembrane helix</keyword>
<dbReference type="GO" id="GO:0030420">
    <property type="term" value="P:establishment of competence for transformation"/>
    <property type="evidence" value="ECO:0007669"/>
    <property type="project" value="InterPro"/>
</dbReference>
<name>A0A6H1UAA5_9GAMM</name>
<dbReference type="InterPro" id="IPR035681">
    <property type="entry name" value="ComA-like_MBL"/>
</dbReference>
<dbReference type="Gene3D" id="3.60.15.10">
    <property type="entry name" value="Ribonuclease Z/Hydroxyacylglutathione hydrolase-like"/>
    <property type="match status" value="2"/>
</dbReference>
<comment type="subcellular location">
    <subcellularLocation>
        <location evidence="1">Cell membrane</location>
        <topology evidence="1">Multi-pass membrane protein</topology>
    </subcellularLocation>
</comment>
<feature type="transmembrane region" description="Helical" evidence="6">
    <location>
        <begin position="375"/>
        <end position="395"/>
    </location>
</feature>
<feature type="transmembrane region" description="Helical" evidence="6">
    <location>
        <begin position="275"/>
        <end position="293"/>
    </location>
</feature>
<evidence type="ECO:0000256" key="2">
    <source>
        <dbReference type="ARBA" id="ARBA00022475"/>
    </source>
</evidence>
<feature type="transmembrane region" description="Helical" evidence="6">
    <location>
        <begin position="299"/>
        <end position="316"/>
    </location>
</feature>
<dbReference type="Pfam" id="PF00753">
    <property type="entry name" value="Lactamase_B"/>
    <property type="match status" value="1"/>
</dbReference>
<evidence type="ECO:0000313" key="9">
    <source>
        <dbReference type="Proteomes" id="UP000501602"/>
    </source>
</evidence>
<dbReference type="GO" id="GO:0005886">
    <property type="term" value="C:plasma membrane"/>
    <property type="evidence" value="ECO:0007669"/>
    <property type="project" value="UniProtKB-SubCell"/>
</dbReference>
<keyword evidence="5 6" id="KW-0472">Membrane</keyword>
<dbReference type="SMART" id="SM00849">
    <property type="entry name" value="Lactamase_B"/>
    <property type="match status" value="1"/>
</dbReference>
<dbReference type="KEGG" id="fes:HER31_03265"/>